<dbReference type="HOGENOM" id="CLU_2452625_0_0_11"/>
<geneLocation type="plasmid" evidence="1 2">
    <name>pRHL1</name>
</geneLocation>
<evidence type="ECO:0000313" key="2">
    <source>
        <dbReference type="Proteomes" id="UP000008710"/>
    </source>
</evidence>
<name>Q0RX81_RHOJR</name>
<dbReference type="KEGG" id="rha:RHA1_ro09061"/>
<proteinExistence type="predicted"/>
<keyword evidence="1" id="KW-0614">Plasmid</keyword>
<dbReference type="EMBL" id="CP000432">
    <property type="protein sequence ID" value="ABH00105.1"/>
    <property type="molecule type" value="Genomic_DNA"/>
</dbReference>
<accession>Q0RX81</accession>
<protein>
    <submittedName>
        <fullName evidence="1">Uncharacterized protein</fullName>
    </submittedName>
</protein>
<dbReference type="AlphaFoldDB" id="Q0RX81"/>
<dbReference type="Proteomes" id="UP000008710">
    <property type="component" value="Plasmid pRHL1"/>
</dbReference>
<reference evidence="2" key="1">
    <citation type="journal article" date="2006" name="Proc. Natl. Acad. Sci. U.S.A.">
        <title>The complete genome of Rhodococcus sp. RHA1 provides insights into a catabolic powerhouse.</title>
        <authorList>
            <person name="McLeod M.P."/>
            <person name="Warren R.L."/>
            <person name="Hsiao W.W.L."/>
            <person name="Araki N."/>
            <person name="Myhre M."/>
            <person name="Fernandes C."/>
            <person name="Miyazawa D."/>
            <person name="Wong W."/>
            <person name="Lillquist A.L."/>
            <person name="Wang D."/>
            <person name="Dosanjh M."/>
            <person name="Hara H."/>
            <person name="Petrescu A."/>
            <person name="Morin R.D."/>
            <person name="Yang G."/>
            <person name="Stott J.M."/>
            <person name="Schein J.E."/>
            <person name="Shin H."/>
            <person name="Smailus D."/>
            <person name="Siddiqui A.S."/>
            <person name="Marra M.A."/>
            <person name="Jones S.J.M."/>
            <person name="Holt R."/>
            <person name="Brinkman F.S.L."/>
            <person name="Miyauchi K."/>
            <person name="Fukuda M."/>
            <person name="Davies J.E."/>
            <person name="Mohn W.W."/>
            <person name="Eltis L.D."/>
        </authorList>
    </citation>
    <scope>NUCLEOTIDE SEQUENCE [LARGE SCALE GENOMIC DNA]</scope>
    <source>
        <strain evidence="2">RHA1</strain>
    </source>
</reference>
<sequence>MECCAYGPSSNASLRGLAPPKAGLPCPNILSAWDLRERFTKDASGSVGALGALGALDALATLESFTLQIEQGGAFRIDTLVSARSRRWS</sequence>
<organism evidence="1 2">
    <name type="scientific">Rhodococcus jostii (strain RHA1)</name>
    <dbReference type="NCBI Taxonomy" id="101510"/>
    <lineage>
        <taxon>Bacteria</taxon>
        <taxon>Bacillati</taxon>
        <taxon>Actinomycetota</taxon>
        <taxon>Actinomycetes</taxon>
        <taxon>Mycobacteriales</taxon>
        <taxon>Nocardiaceae</taxon>
        <taxon>Rhodococcus</taxon>
    </lineage>
</organism>
<evidence type="ECO:0000313" key="1">
    <source>
        <dbReference type="EMBL" id="ABH00105.1"/>
    </source>
</evidence>
<gene>
    <name evidence="1" type="ordered locus">RHA1_ro09061</name>
</gene>